<dbReference type="InterPro" id="IPR006015">
    <property type="entry name" value="Universal_stress_UspA"/>
</dbReference>
<dbReference type="PANTHER" id="PTHR46553:SF3">
    <property type="entry name" value="ADENINE NUCLEOTIDE ALPHA HYDROLASES-LIKE SUPERFAMILY PROTEIN"/>
    <property type="match status" value="1"/>
</dbReference>
<reference evidence="4" key="1">
    <citation type="journal article" date="2019" name="Int. J. Syst. Evol. Microbiol.">
        <title>The Global Catalogue of Microorganisms (GCM) 10K type strain sequencing project: providing services to taxonomists for standard genome sequencing and annotation.</title>
        <authorList>
            <consortium name="The Broad Institute Genomics Platform"/>
            <consortium name="The Broad Institute Genome Sequencing Center for Infectious Disease"/>
            <person name="Wu L."/>
            <person name="Ma J."/>
        </authorList>
    </citation>
    <scope>NUCLEOTIDE SEQUENCE [LARGE SCALE GENOMIC DNA]</scope>
    <source>
        <strain evidence="4">TBRC 7912</strain>
    </source>
</reference>
<dbReference type="EMBL" id="JBHSBC010000043">
    <property type="protein sequence ID" value="MFC3985209.1"/>
    <property type="molecule type" value="Genomic_DNA"/>
</dbReference>
<dbReference type="PANTHER" id="PTHR46553">
    <property type="entry name" value="ADENINE NUCLEOTIDE ALPHA HYDROLASES-LIKE SUPERFAMILY PROTEIN"/>
    <property type="match status" value="1"/>
</dbReference>
<comment type="caution">
    <text evidence="3">The sequence shown here is derived from an EMBL/GenBank/DDBJ whole genome shotgun (WGS) entry which is preliminary data.</text>
</comment>
<accession>A0ABV8FA98</accession>
<evidence type="ECO:0000259" key="2">
    <source>
        <dbReference type="Pfam" id="PF00582"/>
    </source>
</evidence>
<dbReference type="InterPro" id="IPR014729">
    <property type="entry name" value="Rossmann-like_a/b/a_fold"/>
</dbReference>
<comment type="similarity">
    <text evidence="1">Belongs to the universal stress protein A family.</text>
</comment>
<sequence length="147" mass="15755">MTEISQNVIIVGVDGSEASTDALRWAARQAHLTGATLKVIRAWQLPPQYGFPVDYSDADFDEEARKQTQQAIAEVLGTDPQVHLVTEVIQSPPAPALIDASATADLLVVGSHGRGAFARMLLGSVSLHCVQHAICPVVVVRPRRPPT</sequence>
<dbReference type="RefSeq" id="WP_386195262.1">
    <property type="nucleotide sequence ID" value="NZ_JBHSBC010000043.1"/>
</dbReference>
<dbReference type="SUPFAM" id="SSF52402">
    <property type="entry name" value="Adenine nucleotide alpha hydrolases-like"/>
    <property type="match status" value="1"/>
</dbReference>
<name>A0ABV8FA98_9ACTN</name>
<dbReference type="Gene3D" id="3.40.50.620">
    <property type="entry name" value="HUPs"/>
    <property type="match status" value="1"/>
</dbReference>
<gene>
    <name evidence="3" type="ORF">ACFOYY_34125</name>
</gene>
<evidence type="ECO:0000313" key="4">
    <source>
        <dbReference type="Proteomes" id="UP001595698"/>
    </source>
</evidence>
<keyword evidence="4" id="KW-1185">Reference proteome</keyword>
<dbReference type="Pfam" id="PF00582">
    <property type="entry name" value="Usp"/>
    <property type="match status" value="1"/>
</dbReference>
<dbReference type="InterPro" id="IPR006016">
    <property type="entry name" value="UspA"/>
</dbReference>
<feature type="domain" description="UspA" evidence="2">
    <location>
        <begin position="9"/>
        <end position="141"/>
    </location>
</feature>
<protein>
    <submittedName>
        <fullName evidence="3">Universal stress protein</fullName>
    </submittedName>
</protein>
<organism evidence="3 4">
    <name type="scientific">Streptosporangium jomthongense</name>
    <dbReference type="NCBI Taxonomy" id="1193683"/>
    <lineage>
        <taxon>Bacteria</taxon>
        <taxon>Bacillati</taxon>
        <taxon>Actinomycetota</taxon>
        <taxon>Actinomycetes</taxon>
        <taxon>Streptosporangiales</taxon>
        <taxon>Streptosporangiaceae</taxon>
        <taxon>Streptosporangium</taxon>
    </lineage>
</organism>
<evidence type="ECO:0000256" key="1">
    <source>
        <dbReference type="ARBA" id="ARBA00008791"/>
    </source>
</evidence>
<proteinExistence type="inferred from homology"/>
<dbReference type="CDD" id="cd23659">
    <property type="entry name" value="USP_At3g01520-like"/>
    <property type="match status" value="1"/>
</dbReference>
<evidence type="ECO:0000313" key="3">
    <source>
        <dbReference type="EMBL" id="MFC3985209.1"/>
    </source>
</evidence>
<dbReference type="Proteomes" id="UP001595698">
    <property type="component" value="Unassembled WGS sequence"/>
</dbReference>
<dbReference type="PRINTS" id="PR01438">
    <property type="entry name" value="UNVRSLSTRESS"/>
</dbReference>